<name>A0A7Z0L1D4_9RHOB</name>
<organism evidence="1 2">
    <name type="scientific">Rhabdonatronobacter sediminivivens</name>
    <dbReference type="NCBI Taxonomy" id="2743469"/>
    <lineage>
        <taxon>Bacteria</taxon>
        <taxon>Pseudomonadati</taxon>
        <taxon>Pseudomonadota</taxon>
        <taxon>Alphaproteobacteria</taxon>
        <taxon>Rhodobacterales</taxon>
        <taxon>Paracoccaceae</taxon>
        <taxon>Rhabdonatronobacter</taxon>
    </lineage>
</organism>
<reference evidence="1 2" key="1">
    <citation type="journal article" date="2000" name="Arch. Microbiol.">
        <title>Rhodobaca bogoriensis gen. nov. and sp. nov., an alkaliphilic purple nonsulfur bacterium from African Rift Valley soda lakes.</title>
        <authorList>
            <person name="Milford A.D."/>
            <person name="Achenbach L.A."/>
            <person name="Jung D.O."/>
            <person name="Madigan M.T."/>
        </authorList>
    </citation>
    <scope>NUCLEOTIDE SEQUENCE [LARGE SCALE GENOMIC DNA]</scope>
    <source>
        <strain evidence="1 2">2376</strain>
    </source>
</reference>
<dbReference type="AlphaFoldDB" id="A0A7Z0L1D4"/>
<dbReference type="Proteomes" id="UP000529417">
    <property type="component" value="Unassembled WGS sequence"/>
</dbReference>
<accession>A0A7Z0L1D4</accession>
<sequence length="81" mass="8977">MTIQTRVIPATADACPTLADDLLYGAEAIAIFVFGSVSHRRKVYYYASDAKVRMPVFRIGNVICARKSKLIAWIEAQEGDL</sequence>
<keyword evidence="2" id="KW-1185">Reference proteome</keyword>
<evidence type="ECO:0000313" key="1">
    <source>
        <dbReference type="EMBL" id="NYS26781.1"/>
    </source>
</evidence>
<evidence type="ECO:0000313" key="2">
    <source>
        <dbReference type="Proteomes" id="UP000529417"/>
    </source>
</evidence>
<protein>
    <recommendedName>
        <fullName evidence="3">DNA-binding protein</fullName>
    </recommendedName>
</protein>
<dbReference type="RefSeq" id="WP_179907573.1">
    <property type="nucleotide sequence ID" value="NZ_JACBXS010000074.1"/>
</dbReference>
<proteinExistence type="predicted"/>
<evidence type="ECO:0008006" key="3">
    <source>
        <dbReference type="Google" id="ProtNLM"/>
    </source>
</evidence>
<comment type="caution">
    <text evidence="1">The sequence shown here is derived from an EMBL/GenBank/DDBJ whole genome shotgun (WGS) entry which is preliminary data.</text>
</comment>
<gene>
    <name evidence="1" type="ORF">HUK65_17575</name>
</gene>
<dbReference type="EMBL" id="JACBXS010000074">
    <property type="protein sequence ID" value="NYS26781.1"/>
    <property type="molecule type" value="Genomic_DNA"/>
</dbReference>